<protein>
    <recommendedName>
        <fullName evidence="3">SET domain-containing protein SmydA-8-like</fullName>
    </recommendedName>
</protein>
<evidence type="ECO:0000313" key="2">
    <source>
        <dbReference type="Proteomes" id="UP001075354"/>
    </source>
</evidence>
<name>A0AAV7XYN7_9NEOP</name>
<gene>
    <name evidence="1" type="ORF">ONE63_000514</name>
</gene>
<reference evidence="1" key="1">
    <citation type="submission" date="2022-12" db="EMBL/GenBank/DDBJ databases">
        <title>Chromosome-level genome assembly of the bean flower thrips Megalurothrips usitatus.</title>
        <authorList>
            <person name="Ma L."/>
            <person name="Liu Q."/>
            <person name="Li H."/>
            <person name="Cai W."/>
        </authorList>
    </citation>
    <scope>NUCLEOTIDE SEQUENCE</scope>
    <source>
        <strain evidence="1">Cailab_2022a</strain>
    </source>
</reference>
<dbReference type="InterPro" id="IPR046341">
    <property type="entry name" value="SET_dom_sf"/>
</dbReference>
<dbReference type="Gene3D" id="1.10.220.160">
    <property type="match status" value="1"/>
</dbReference>
<dbReference type="InterPro" id="IPR053010">
    <property type="entry name" value="SET_SmydA-8"/>
</dbReference>
<sequence>MSGEASKPKRCELCRRKAEIVCPACSRSYCGEKHELQDWRDHHNSCPAYKLVQEPSKPSYLVATRKIPEGAVLFVSKPLVVGPNGKGPVCLGCLCPIIYDVMSDKCPLCKWPMCFLCLQSETHKLECQAMQNAGFSFDENALRGRWHNNGVFSIFPGIWLLVARVLLTGNAPVLLKMYRKEDHDICDARLHPGGASFIRDTLKLKQFGTDDIYRVTRVLLKSLIDLNPTRDDYNQSKTRMGSGVHTSDVIHLQHSCLPNIKLIETYEEPEILKAIAAADIAEGEMLCNAKYNFSVFCTRERLFAKLCTCLRCVDPTELGLYLGSYRCQDCPGTMIPKWPLQPLLLIYTCEKCRVSKDCLPLEVKINQELVSLMDGKDLYELAKFIDKHTGPKGFLHCNHYRILIAKLCYCEFVFKQTSTKGAAFQFSTSVLQRFYKYTHELMTVFSKLRLESYVIDYQSKMMRSRHIVHDWVKGNLSTKKAEVQLSLMLQEAQVMMNSFRIMDRNEKITIMNTYMELFSCWQRIHPPK</sequence>
<dbReference type="EMBL" id="JAPTSV010000001">
    <property type="protein sequence ID" value="KAJ1531865.1"/>
    <property type="molecule type" value="Genomic_DNA"/>
</dbReference>
<evidence type="ECO:0000313" key="1">
    <source>
        <dbReference type="EMBL" id="KAJ1531865.1"/>
    </source>
</evidence>
<dbReference type="Gene3D" id="6.10.140.2220">
    <property type="match status" value="2"/>
</dbReference>
<dbReference type="AlphaFoldDB" id="A0AAV7XYN7"/>
<dbReference type="Gene3D" id="2.170.270.10">
    <property type="entry name" value="SET domain"/>
    <property type="match status" value="1"/>
</dbReference>
<dbReference type="PANTHER" id="PTHR46455:SF5">
    <property type="entry name" value="SET AND MYND DOMAIN CONTAINING, ARTHROPOD-SPECIFIC, MEMBER 4, ISOFORM A"/>
    <property type="match status" value="1"/>
</dbReference>
<proteinExistence type="predicted"/>
<keyword evidence="2" id="KW-1185">Reference proteome</keyword>
<organism evidence="1 2">
    <name type="scientific">Megalurothrips usitatus</name>
    <name type="common">bean blossom thrips</name>
    <dbReference type="NCBI Taxonomy" id="439358"/>
    <lineage>
        <taxon>Eukaryota</taxon>
        <taxon>Metazoa</taxon>
        <taxon>Ecdysozoa</taxon>
        <taxon>Arthropoda</taxon>
        <taxon>Hexapoda</taxon>
        <taxon>Insecta</taxon>
        <taxon>Pterygota</taxon>
        <taxon>Neoptera</taxon>
        <taxon>Paraneoptera</taxon>
        <taxon>Thysanoptera</taxon>
        <taxon>Terebrantia</taxon>
        <taxon>Thripoidea</taxon>
        <taxon>Thripidae</taxon>
        <taxon>Megalurothrips</taxon>
    </lineage>
</organism>
<dbReference type="SUPFAM" id="SSF82199">
    <property type="entry name" value="SET domain"/>
    <property type="match status" value="1"/>
</dbReference>
<evidence type="ECO:0008006" key="3">
    <source>
        <dbReference type="Google" id="ProtNLM"/>
    </source>
</evidence>
<comment type="caution">
    <text evidence="1">The sequence shown here is derived from an EMBL/GenBank/DDBJ whole genome shotgun (WGS) entry which is preliminary data.</text>
</comment>
<accession>A0AAV7XYN7</accession>
<dbReference type="Proteomes" id="UP001075354">
    <property type="component" value="Chromosome 1"/>
</dbReference>
<dbReference type="PANTHER" id="PTHR46455">
    <property type="entry name" value="SET AND MYND DOMAIN CONTAINING, ARTHROPOD-SPECIFIC, MEMBER 4, ISOFORM A"/>
    <property type="match status" value="1"/>
</dbReference>